<dbReference type="InterPro" id="IPR006671">
    <property type="entry name" value="Cyclin_N"/>
</dbReference>
<gene>
    <name evidence="2" type="primary">PCL1_1</name>
    <name evidence="2" type="ORF">K7432_007959</name>
</gene>
<proteinExistence type="predicted"/>
<protein>
    <submittedName>
        <fullName evidence="2">PHO85 cyclin-1</fullName>
    </submittedName>
</protein>
<evidence type="ECO:0000259" key="1">
    <source>
        <dbReference type="Pfam" id="PF00134"/>
    </source>
</evidence>
<dbReference type="Proteomes" id="UP001479436">
    <property type="component" value="Unassembled WGS sequence"/>
</dbReference>
<dbReference type="CDD" id="cd20557">
    <property type="entry name" value="CYCLIN_ScPCL1-like"/>
    <property type="match status" value="1"/>
</dbReference>
<accession>A0ABR2VZC6</accession>
<dbReference type="PANTHER" id="PTHR15615:SF108">
    <property type="entry name" value="PROTEIN CNPPD1"/>
    <property type="match status" value="1"/>
</dbReference>
<dbReference type="InterPro" id="IPR013922">
    <property type="entry name" value="Cyclin_PHO80-like"/>
</dbReference>
<name>A0ABR2VZC6_9FUNG</name>
<dbReference type="Pfam" id="PF00134">
    <property type="entry name" value="Cyclin_N"/>
    <property type="match status" value="1"/>
</dbReference>
<keyword evidence="3" id="KW-1185">Reference proteome</keyword>
<evidence type="ECO:0000313" key="2">
    <source>
        <dbReference type="EMBL" id="KAK9711275.1"/>
    </source>
</evidence>
<organism evidence="2 3">
    <name type="scientific">Basidiobolus ranarum</name>
    <dbReference type="NCBI Taxonomy" id="34480"/>
    <lineage>
        <taxon>Eukaryota</taxon>
        <taxon>Fungi</taxon>
        <taxon>Fungi incertae sedis</taxon>
        <taxon>Zoopagomycota</taxon>
        <taxon>Entomophthoromycotina</taxon>
        <taxon>Basidiobolomycetes</taxon>
        <taxon>Basidiobolales</taxon>
        <taxon>Basidiobolaceae</taxon>
        <taxon>Basidiobolus</taxon>
    </lineage>
</organism>
<dbReference type="SUPFAM" id="SSF47954">
    <property type="entry name" value="Cyclin-like"/>
    <property type="match status" value="1"/>
</dbReference>
<dbReference type="PANTHER" id="PTHR15615">
    <property type="match status" value="1"/>
</dbReference>
<dbReference type="Gene3D" id="1.10.472.10">
    <property type="entry name" value="Cyclin-like"/>
    <property type="match status" value="1"/>
</dbReference>
<comment type="caution">
    <text evidence="2">The sequence shown here is derived from an EMBL/GenBank/DDBJ whole genome shotgun (WGS) entry which is preliminary data.</text>
</comment>
<sequence>MTATIDRTQANNCPAYKPIPNTLISKFIDYQYEISFTTVSNLISSKDFTAESMCSVLNCKARPMTNITLPELLLFIERVAERSRIDAITGIVALMYIYRLKVKLPPRAKGEYGTSHRIFLASLLVASKFLYGKEGLNNRTMAEISGVFTTQEVSRMEKELLELLNYNVWVNDRDIKEFLEKYKAELCFI</sequence>
<dbReference type="InterPro" id="IPR036915">
    <property type="entry name" value="Cyclin-like_sf"/>
</dbReference>
<feature type="domain" description="Cyclin N-terminal" evidence="1">
    <location>
        <begin position="64"/>
        <end position="168"/>
    </location>
</feature>
<reference evidence="2 3" key="1">
    <citation type="submission" date="2023-04" db="EMBL/GenBank/DDBJ databases">
        <title>Genome of Basidiobolus ranarum AG-B5.</title>
        <authorList>
            <person name="Stajich J.E."/>
            <person name="Carter-House D."/>
            <person name="Gryganskyi A."/>
        </authorList>
    </citation>
    <scope>NUCLEOTIDE SEQUENCE [LARGE SCALE GENOMIC DNA]</scope>
    <source>
        <strain evidence="2 3">AG-B5</strain>
    </source>
</reference>
<dbReference type="EMBL" id="JASJQH010007294">
    <property type="protein sequence ID" value="KAK9711275.1"/>
    <property type="molecule type" value="Genomic_DNA"/>
</dbReference>
<evidence type="ECO:0000313" key="3">
    <source>
        <dbReference type="Proteomes" id="UP001479436"/>
    </source>
</evidence>